<organism evidence="1 2">
    <name type="scientific">Oerskovia jenensis</name>
    <dbReference type="NCBI Taxonomy" id="162169"/>
    <lineage>
        <taxon>Bacteria</taxon>
        <taxon>Bacillati</taxon>
        <taxon>Actinomycetota</taxon>
        <taxon>Actinomycetes</taxon>
        <taxon>Micrococcales</taxon>
        <taxon>Cellulomonadaceae</taxon>
        <taxon>Oerskovia</taxon>
    </lineage>
</organism>
<dbReference type="EMBL" id="JAFBBO010000001">
    <property type="protein sequence ID" value="MBM7480901.1"/>
    <property type="molecule type" value="Genomic_DNA"/>
</dbReference>
<dbReference type="Proteomes" id="UP000698059">
    <property type="component" value="Unassembled WGS sequence"/>
</dbReference>
<sequence length="100" mass="10807">MTRPDPYLDADRLYVLSNAVPAIAGHLGITLDREGRALAPPDGATLVEAVAALTYARHTTDTYRRWEDLGPRRRADWIATAEAVVRLTAATNGADPLPPS</sequence>
<keyword evidence="2" id="KW-1185">Reference proteome</keyword>
<accession>A0ABS2LKE8</accession>
<name>A0ABS2LKE8_9CELL</name>
<reference evidence="1 2" key="1">
    <citation type="submission" date="2021-01" db="EMBL/GenBank/DDBJ databases">
        <title>Sequencing the genomes of 1000 actinobacteria strains.</title>
        <authorList>
            <person name="Klenk H.-P."/>
        </authorList>
    </citation>
    <scope>NUCLEOTIDE SEQUENCE [LARGE SCALE GENOMIC DNA]</scope>
    <source>
        <strain evidence="1 2">DSM 46000</strain>
    </source>
</reference>
<comment type="caution">
    <text evidence="1">The sequence shown here is derived from an EMBL/GenBank/DDBJ whole genome shotgun (WGS) entry which is preliminary data.</text>
</comment>
<evidence type="ECO:0000313" key="2">
    <source>
        <dbReference type="Proteomes" id="UP000698059"/>
    </source>
</evidence>
<protein>
    <submittedName>
        <fullName evidence="1">Uncharacterized protein</fullName>
    </submittedName>
</protein>
<gene>
    <name evidence="1" type="ORF">JOD49_003821</name>
</gene>
<proteinExistence type="predicted"/>
<evidence type="ECO:0000313" key="1">
    <source>
        <dbReference type="EMBL" id="MBM7480901.1"/>
    </source>
</evidence>
<dbReference type="RefSeq" id="WP_205308592.1">
    <property type="nucleotide sequence ID" value="NZ_BAAAVF010000001.1"/>
</dbReference>